<gene>
    <name evidence="1" type="ORF">SAMN05216337_1017104</name>
</gene>
<reference evidence="1 2" key="1">
    <citation type="submission" date="2016-10" db="EMBL/GenBank/DDBJ databases">
        <authorList>
            <person name="de Groot N.N."/>
        </authorList>
    </citation>
    <scope>NUCLEOTIDE SEQUENCE [LARGE SCALE GENOMIC DNA]</scope>
    <source>
        <strain evidence="1 2">R5</strain>
    </source>
</reference>
<dbReference type="RefSeq" id="WP_092084007.1">
    <property type="nucleotide sequence ID" value="NZ_FMZW01000017.1"/>
</dbReference>
<organism evidence="1 2">
    <name type="scientific">Bradyrhizobium brasilense</name>
    <dbReference type="NCBI Taxonomy" id="1419277"/>
    <lineage>
        <taxon>Bacteria</taxon>
        <taxon>Pseudomonadati</taxon>
        <taxon>Pseudomonadota</taxon>
        <taxon>Alphaproteobacteria</taxon>
        <taxon>Hyphomicrobiales</taxon>
        <taxon>Nitrobacteraceae</taxon>
        <taxon>Bradyrhizobium</taxon>
    </lineage>
</organism>
<dbReference type="InterPro" id="IPR015947">
    <property type="entry name" value="PUA-like_sf"/>
</dbReference>
<dbReference type="EMBL" id="FMZW01000017">
    <property type="protein sequence ID" value="SDD94158.1"/>
    <property type="molecule type" value="Genomic_DNA"/>
</dbReference>
<dbReference type="AlphaFoldDB" id="A0A1G6YV02"/>
<proteinExistence type="predicted"/>
<evidence type="ECO:0000313" key="1">
    <source>
        <dbReference type="EMBL" id="SDD94158.1"/>
    </source>
</evidence>
<evidence type="ECO:0000313" key="2">
    <source>
        <dbReference type="Proteomes" id="UP000199245"/>
    </source>
</evidence>
<dbReference type="Proteomes" id="UP000199245">
    <property type="component" value="Unassembled WGS sequence"/>
</dbReference>
<name>A0A1G6YV02_9BRAD</name>
<accession>A0A1G6YV02</accession>
<dbReference type="SUPFAM" id="SSF88697">
    <property type="entry name" value="PUA domain-like"/>
    <property type="match status" value="1"/>
</dbReference>
<dbReference type="Gene3D" id="2.30.130.30">
    <property type="entry name" value="Hypothetical protein"/>
    <property type="match status" value="1"/>
</dbReference>
<evidence type="ECO:0008006" key="3">
    <source>
        <dbReference type="Google" id="ProtNLM"/>
    </source>
</evidence>
<protein>
    <recommendedName>
        <fullName evidence="3">ASCH domain-containing protein</fullName>
    </recommendedName>
</protein>
<sequence>MKALTIWQPWASLIMIGAKPHEFRGHPAPGFVRNQRIVIHAGARPVRASEVEDLLRRIDAEASGTGDPEERTCLDLEKARELLLKVRSSFKYRLLPLGHALGTAVLGQPIQACDLFRMNVADSDRGAFNWAWPLTDIQPFEPPVEMRGAQGFFDVSLPEAML</sequence>